<keyword evidence="3" id="KW-1185">Reference proteome</keyword>
<dbReference type="SMART" id="SM00217">
    <property type="entry name" value="WAP"/>
    <property type="match status" value="3"/>
</dbReference>
<dbReference type="OrthoDB" id="4473401at2759"/>
<name>A0A8J1IYK6_XENTR</name>
<dbReference type="GO" id="GO:0005576">
    <property type="term" value="C:extracellular region"/>
    <property type="evidence" value="ECO:0007669"/>
    <property type="project" value="InterPro"/>
</dbReference>
<dbReference type="PROSITE" id="PS51390">
    <property type="entry name" value="WAP"/>
    <property type="match status" value="1"/>
</dbReference>
<dbReference type="Proteomes" id="UP000008143">
    <property type="component" value="Chromosome 10"/>
</dbReference>
<protein>
    <submittedName>
        <fullName evidence="4">WAP four-disulfide core domain protein 5-like</fullName>
    </submittedName>
</protein>
<dbReference type="AlphaFoldDB" id="A0A8J1IYK6"/>
<dbReference type="OMA" id="TRDCEND"/>
<organism evidence="3 4">
    <name type="scientific">Xenopus tropicalis</name>
    <name type="common">Western clawed frog</name>
    <name type="synonym">Silurana tropicalis</name>
    <dbReference type="NCBI Taxonomy" id="8364"/>
    <lineage>
        <taxon>Eukaryota</taxon>
        <taxon>Metazoa</taxon>
        <taxon>Chordata</taxon>
        <taxon>Craniata</taxon>
        <taxon>Vertebrata</taxon>
        <taxon>Euteleostomi</taxon>
        <taxon>Amphibia</taxon>
        <taxon>Batrachia</taxon>
        <taxon>Anura</taxon>
        <taxon>Pipoidea</taxon>
        <taxon>Pipidae</taxon>
        <taxon>Xenopodinae</taxon>
        <taxon>Xenopus</taxon>
        <taxon>Silurana</taxon>
    </lineage>
</organism>
<evidence type="ECO:0000259" key="2">
    <source>
        <dbReference type="PROSITE" id="PS51390"/>
    </source>
</evidence>
<feature type="signal peptide" evidence="1">
    <location>
        <begin position="1"/>
        <end position="36"/>
    </location>
</feature>
<dbReference type="GeneID" id="116408062"/>
<reference evidence="4" key="1">
    <citation type="submission" date="2025-08" db="UniProtKB">
        <authorList>
            <consortium name="RefSeq"/>
        </authorList>
    </citation>
    <scope>IDENTIFICATION</scope>
    <source>
        <strain evidence="4">Nigerian</strain>
        <tissue evidence="4">Liver and blood</tissue>
    </source>
</reference>
<evidence type="ECO:0000313" key="4">
    <source>
        <dbReference type="RefSeq" id="XP_031750694.1"/>
    </source>
</evidence>
<proteinExistence type="predicted"/>
<dbReference type="KEGG" id="xtr:116408062"/>
<evidence type="ECO:0000313" key="3">
    <source>
        <dbReference type="Proteomes" id="UP000008143"/>
    </source>
</evidence>
<dbReference type="Xenbase" id="XB-GENE-29093763">
    <property type="gene designation" value="LOC116408062"/>
</dbReference>
<feature type="chain" id="PRO_5035260394" evidence="1">
    <location>
        <begin position="37"/>
        <end position="179"/>
    </location>
</feature>
<evidence type="ECO:0000313" key="5">
    <source>
        <dbReference type="Xenbase" id="XB-GENE-29093763"/>
    </source>
</evidence>
<evidence type="ECO:0000256" key="1">
    <source>
        <dbReference type="SAM" id="SignalP"/>
    </source>
</evidence>
<keyword evidence="1" id="KW-0732">Signal</keyword>
<dbReference type="SUPFAM" id="SSF57256">
    <property type="entry name" value="Elafin-like"/>
    <property type="match status" value="3"/>
</dbReference>
<dbReference type="PRINTS" id="PR00003">
    <property type="entry name" value="4DISULPHCORE"/>
</dbReference>
<dbReference type="GO" id="GO:0030414">
    <property type="term" value="F:peptidase inhibitor activity"/>
    <property type="evidence" value="ECO:0007669"/>
    <property type="project" value="InterPro"/>
</dbReference>
<dbReference type="PANTHER" id="PTHR19441:SF98">
    <property type="entry name" value="WAP DOMAIN-CONTAINING PROTEIN"/>
    <property type="match status" value="1"/>
</dbReference>
<dbReference type="InterPro" id="IPR008197">
    <property type="entry name" value="WAP_dom"/>
</dbReference>
<dbReference type="InterPro" id="IPR050514">
    <property type="entry name" value="WAP_four-disulfide_core"/>
</dbReference>
<dbReference type="InterPro" id="IPR036645">
    <property type="entry name" value="Elafin-like_sf"/>
</dbReference>
<sequence>MKMKLPRDAQTDLMMKTGQIGVLGLLLCAAVFSASADKPGECPPEGYLAEKYLSTYTACQSDDDCGDSWKCCTDNGYKYCKPPAQERPGSCPDCTDQPRTTDYCTSDSMCADGSKCCTQNGGKTCLPSVGDKKGSCRRKTPIMCIVAMRSTCLSDSMCNGDYKCCPSDNGCYNECQKPV</sequence>
<accession>A0A8J1IYK6</accession>
<gene>
    <name evidence="4 5" type="primary">LOC116408062</name>
</gene>
<feature type="domain" description="WAP" evidence="2">
    <location>
        <begin position="84"/>
        <end position="129"/>
    </location>
</feature>
<dbReference type="Gene3D" id="4.10.75.10">
    <property type="entry name" value="Elafin-like"/>
    <property type="match status" value="3"/>
</dbReference>
<dbReference type="PANTHER" id="PTHR19441">
    <property type="entry name" value="WHEY ACDIC PROTEIN WAP"/>
    <property type="match status" value="1"/>
</dbReference>
<dbReference type="RefSeq" id="XP_031750694.1">
    <property type="nucleotide sequence ID" value="XM_031894834.1"/>
</dbReference>
<dbReference type="AGR" id="Xenbase:XB-GENE-29093763"/>
<dbReference type="Pfam" id="PF00095">
    <property type="entry name" value="WAP"/>
    <property type="match status" value="3"/>
</dbReference>